<dbReference type="InterPro" id="IPR017972">
    <property type="entry name" value="Cyt_P450_CS"/>
</dbReference>
<keyword evidence="10" id="KW-0472">Membrane</keyword>
<dbReference type="GO" id="GO:0016020">
    <property type="term" value="C:membrane"/>
    <property type="evidence" value="ECO:0007669"/>
    <property type="project" value="UniProtKB-SubCell"/>
</dbReference>
<evidence type="ECO:0000256" key="2">
    <source>
        <dbReference type="ARBA" id="ARBA00010617"/>
    </source>
</evidence>
<keyword evidence="10" id="KW-1133">Transmembrane helix</keyword>
<dbReference type="Gene3D" id="1.10.630.10">
    <property type="entry name" value="Cytochrome P450"/>
    <property type="match status" value="1"/>
</dbReference>
<name>A0A9P9ID14_9HYPO</name>
<evidence type="ECO:0000256" key="7">
    <source>
        <dbReference type="ARBA" id="ARBA00023033"/>
    </source>
</evidence>
<dbReference type="Proteomes" id="UP000738349">
    <property type="component" value="Unassembled WGS sequence"/>
</dbReference>
<reference evidence="11" key="1">
    <citation type="journal article" date="2021" name="Nat. Commun.">
        <title>Genetic determinants of endophytism in the Arabidopsis root mycobiome.</title>
        <authorList>
            <person name="Mesny F."/>
            <person name="Miyauchi S."/>
            <person name="Thiergart T."/>
            <person name="Pickel B."/>
            <person name="Atanasova L."/>
            <person name="Karlsson M."/>
            <person name="Huettel B."/>
            <person name="Barry K.W."/>
            <person name="Haridas S."/>
            <person name="Chen C."/>
            <person name="Bauer D."/>
            <person name="Andreopoulos W."/>
            <person name="Pangilinan J."/>
            <person name="LaButti K."/>
            <person name="Riley R."/>
            <person name="Lipzen A."/>
            <person name="Clum A."/>
            <person name="Drula E."/>
            <person name="Henrissat B."/>
            <person name="Kohler A."/>
            <person name="Grigoriev I.V."/>
            <person name="Martin F.M."/>
            <person name="Hacquard S."/>
        </authorList>
    </citation>
    <scope>NUCLEOTIDE SEQUENCE</scope>
    <source>
        <strain evidence="11">MPI-CAGE-AT-0147</strain>
    </source>
</reference>
<keyword evidence="10" id="KW-0812">Transmembrane</keyword>
<evidence type="ECO:0000256" key="4">
    <source>
        <dbReference type="ARBA" id="ARBA00022723"/>
    </source>
</evidence>
<protein>
    <submittedName>
        <fullName evidence="11">Cytochrome P450</fullName>
    </submittedName>
</protein>
<dbReference type="InterPro" id="IPR036396">
    <property type="entry name" value="Cyt_P450_sf"/>
</dbReference>
<dbReference type="InterPro" id="IPR002403">
    <property type="entry name" value="Cyt_P450_E_grp-IV"/>
</dbReference>
<accession>A0A9P9ID14</accession>
<keyword evidence="5 9" id="KW-0560">Oxidoreductase</keyword>
<feature type="binding site" description="axial binding residue" evidence="8">
    <location>
        <position position="349"/>
    </location>
    <ligand>
        <name>heme</name>
        <dbReference type="ChEBI" id="CHEBI:30413"/>
    </ligand>
    <ligandPart>
        <name>Fe</name>
        <dbReference type="ChEBI" id="CHEBI:18248"/>
    </ligandPart>
</feature>
<dbReference type="SUPFAM" id="SSF48264">
    <property type="entry name" value="Cytochrome P450"/>
    <property type="match status" value="1"/>
</dbReference>
<sequence length="397" mass="44761">MLEFLDTQLVSGLQIPAFLSACIALFSVLFVSAATRFILPSGPQLPIAFSDRIGERKKRIEQYRFDSRNMLVEGYTKFKGQIFGIDTSEGVIALSVLSMCRSLKSKLISADWKPVKVYNILFRLVCKSAARTLLSEEAAQNDRWLELEEDYISTAIPYIQALKKWPKILRPLVYRHVQGHETLRKHVDDHLAMQITLFIAGVHTSAATVTQSLFDAAVNGDCVDEVRQEIKSMLGKCGGQFTRKDLGQLIKLDSFIKEVLRFSSPDLATFVRKSSKAVTLSNGFRIPKGARIEVATGAISVDAELYENPKVFDGLRFWRMRQREDEGVKHQFTSVGKRDLDWGYGRHACPGRYMADITIKLLMIELLLHFEIKNPPGKGRHANIEFDGQVSLSGLMQ</sequence>
<evidence type="ECO:0000256" key="8">
    <source>
        <dbReference type="PIRSR" id="PIRSR602403-1"/>
    </source>
</evidence>
<dbReference type="PRINTS" id="PR00465">
    <property type="entry name" value="EP450IV"/>
</dbReference>
<evidence type="ECO:0000256" key="9">
    <source>
        <dbReference type="RuleBase" id="RU000461"/>
    </source>
</evidence>
<keyword evidence="4 8" id="KW-0479">Metal-binding</keyword>
<keyword evidence="7 9" id="KW-0503">Monooxygenase</keyword>
<gene>
    <name evidence="11" type="ORF">EDB81DRAFT_668707</name>
</gene>
<comment type="cofactor">
    <cofactor evidence="1 8">
        <name>heme</name>
        <dbReference type="ChEBI" id="CHEBI:30413"/>
    </cofactor>
</comment>
<evidence type="ECO:0000313" key="11">
    <source>
        <dbReference type="EMBL" id="KAH7116341.1"/>
    </source>
</evidence>
<evidence type="ECO:0000256" key="10">
    <source>
        <dbReference type="SAM" id="Phobius"/>
    </source>
</evidence>
<proteinExistence type="inferred from homology"/>
<dbReference type="InterPro" id="IPR001128">
    <property type="entry name" value="Cyt_P450"/>
</dbReference>
<dbReference type="Pfam" id="PF00067">
    <property type="entry name" value="p450"/>
    <property type="match status" value="1"/>
</dbReference>
<dbReference type="EMBL" id="JAGMUV010000029">
    <property type="protein sequence ID" value="KAH7116341.1"/>
    <property type="molecule type" value="Genomic_DNA"/>
</dbReference>
<dbReference type="CDD" id="cd11041">
    <property type="entry name" value="CYP503A1-like"/>
    <property type="match status" value="1"/>
</dbReference>
<keyword evidence="3 8" id="KW-0349">Heme</keyword>
<dbReference type="AlphaFoldDB" id="A0A9P9ID14"/>
<dbReference type="GO" id="GO:0004497">
    <property type="term" value="F:monooxygenase activity"/>
    <property type="evidence" value="ECO:0007669"/>
    <property type="project" value="UniProtKB-KW"/>
</dbReference>
<organism evidence="11 12">
    <name type="scientific">Dactylonectria macrodidyma</name>
    <dbReference type="NCBI Taxonomy" id="307937"/>
    <lineage>
        <taxon>Eukaryota</taxon>
        <taxon>Fungi</taxon>
        <taxon>Dikarya</taxon>
        <taxon>Ascomycota</taxon>
        <taxon>Pezizomycotina</taxon>
        <taxon>Sordariomycetes</taxon>
        <taxon>Hypocreomycetidae</taxon>
        <taxon>Hypocreales</taxon>
        <taxon>Nectriaceae</taxon>
        <taxon>Dactylonectria</taxon>
    </lineage>
</organism>
<evidence type="ECO:0000256" key="5">
    <source>
        <dbReference type="ARBA" id="ARBA00023002"/>
    </source>
</evidence>
<comment type="similarity">
    <text evidence="2 9">Belongs to the cytochrome P450 family.</text>
</comment>
<feature type="transmembrane region" description="Helical" evidence="10">
    <location>
        <begin position="15"/>
        <end position="39"/>
    </location>
</feature>
<comment type="caution">
    <text evidence="11">The sequence shown here is derived from an EMBL/GenBank/DDBJ whole genome shotgun (WGS) entry which is preliminary data.</text>
</comment>
<evidence type="ECO:0000256" key="3">
    <source>
        <dbReference type="ARBA" id="ARBA00022617"/>
    </source>
</evidence>
<dbReference type="GO" id="GO:0005506">
    <property type="term" value="F:iron ion binding"/>
    <property type="evidence" value="ECO:0007669"/>
    <property type="project" value="InterPro"/>
</dbReference>
<dbReference type="GO" id="GO:0016705">
    <property type="term" value="F:oxidoreductase activity, acting on paired donors, with incorporation or reduction of molecular oxygen"/>
    <property type="evidence" value="ECO:0007669"/>
    <property type="project" value="InterPro"/>
</dbReference>
<evidence type="ECO:0000256" key="1">
    <source>
        <dbReference type="ARBA" id="ARBA00001971"/>
    </source>
</evidence>
<keyword evidence="6 8" id="KW-0408">Iron</keyword>
<keyword evidence="12" id="KW-1185">Reference proteome</keyword>
<dbReference type="PANTHER" id="PTHR46206">
    <property type="entry name" value="CYTOCHROME P450"/>
    <property type="match status" value="1"/>
</dbReference>
<dbReference type="PROSITE" id="PS00086">
    <property type="entry name" value="CYTOCHROME_P450"/>
    <property type="match status" value="1"/>
</dbReference>
<evidence type="ECO:0000256" key="6">
    <source>
        <dbReference type="ARBA" id="ARBA00023004"/>
    </source>
</evidence>
<dbReference type="GO" id="GO:0020037">
    <property type="term" value="F:heme binding"/>
    <property type="evidence" value="ECO:0007669"/>
    <property type="project" value="InterPro"/>
</dbReference>
<evidence type="ECO:0000313" key="12">
    <source>
        <dbReference type="Proteomes" id="UP000738349"/>
    </source>
</evidence>
<dbReference type="PANTHER" id="PTHR46206:SF7">
    <property type="entry name" value="P450, PUTATIVE (EUROFUNG)-RELATED"/>
    <property type="match status" value="1"/>
</dbReference>
<dbReference type="OrthoDB" id="1844152at2759"/>